<comment type="caution">
    <text evidence="2">The sequence shown here is derived from an EMBL/GenBank/DDBJ whole genome shotgun (WGS) entry which is preliminary data.</text>
</comment>
<protein>
    <recommendedName>
        <fullName evidence="4">DUF2933 domain-containing protein</fullName>
    </recommendedName>
</protein>
<feature type="transmembrane region" description="Helical" evidence="1">
    <location>
        <begin position="53"/>
        <end position="72"/>
    </location>
</feature>
<reference evidence="3" key="1">
    <citation type="submission" date="2020-09" db="EMBL/GenBank/DDBJ databases">
        <title>The genome sequence of strain Labrenzia suaedae 4C16A.</title>
        <authorList>
            <person name="Liu Y."/>
        </authorList>
    </citation>
    <scope>NUCLEOTIDE SEQUENCE [LARGE SCALE GENOMIC DNA]</scope>
    <source>
        <strain evidence="3">4C16A</strain>
    </source>
</reference>
<gene>
    <name evidence="2" type="ORF">IG616_13360</name>
</gene>
<evidence type="ECO:0008006" key="4">
    <source>
        <dbReference type="Google" id="ProtNLM"/>
    </source>
</evidence>
<sequence>MSSREITAGKAARLSASGWSRMSGQSLFMLLCCAVMIAAFGFVIAAAPAGQPFAETLLLAAPMFGCVVMHFVMHRIMGKPCHAHAGKEQQND</sequence>
<keyword evidence="1" id="KW-0472">Membrane</keyword>
<name>A0ABR9CNS9_9HYPH</name>
<accession>A0ABR9CNS9</accession>
<keyword evidence="3" id="KW-1185">Reference proteome</keyword>
<dbReference type="RefSeq" id="WP_192148669.1">
    <property type="nucleotide sequence ID" value="NZ_JACYXI010000008.1"/>
</dbReference>
<dbReference type="Proteomes" id="UP000632063">
    <property type="component" value="Unassembled WGS sequence"/>
</dbReference>
<keyword evidence="1" id="KW-1133">Transmembrane helix</keyword>
<evidence type="ECO:0000313" key="2">
    <source>
        <dbReference type="EMBL" id="MBD8892535.1"/>
    </source>
</evidence>
<organism evidence="2 3">
    <name type="scientific">Roseibium litorale</name>
    <dbReference type="NCBI Taxonomy" id="2803841"/>
    <lineage>
        <taxon>Bacteria</taxon>
        <taxon>Pseudomonadati</taxon>
        <taxon>Pseudomonadota</taxon>
        <taxon>Alphaproteobacteria</taxon>
        <taxon>Hyphomicrobiales</taxon>
        <taxon>Stappiaceae</taxon>
        <taxon>Roseibium</taxon>
    </lineage>
</organism>
<evidence type="ECO:0000313" key="3">
    <source>
        <dbReference type="Proteomes" id="UP000632063"/>
    </source>
</evidence>
<proteinExistence type="predicted"/>
<reference evidence="2 3" key="2">
    <citation type="journal article" date="2021" name="Int. J. Syst. Evol. Microbiol.">
        <title>Roseibium litorale sp. nov., isolated from a tidal flat sediment and proposal for the reclassification of Labrenzia polysiphoniae as Roseibium polysiphoniae comb. nov.</title>
        <authorList>
            <person name="Liu Y."/>
            <person name="Pei T."/>
            <person name="Du J."/>
            <person name="Chao M."/>
            <person name="Deng M.R."/>
            <person name="Zhu H."/>
        </authorList>
    </citation>
    <scope>NUCLEOTIDE SEQUENCE [LARGE SCALE GENOMIC DNA]</scope>
    <source>
        <strain evidence="2 3">4C16A</strain>
    </source>
</reference>
<evidence type="ECO:0000256" key="1">
    <source>
        <dbReference type="SAM" id="Phobius"/>
    </source>
</evidence>
<dbReference type="EMBL" id="JACYXI010000008">
    <property type="protein sequence ID" value="MBD8892535.1"/>
    <property type="molecule type" value="Genomic_DNA"/>
</dbReference>
<keyword evidence="1" id="KW-0812">Transmembrane</keyword>
<feature type="transmembrane region" description="Helical" evidence="1">
    <location>
        <begin position="27"/>
        <end position="47"/>
    </location>
</feature>